<reference evidence="3" key="1">
    <citation type="journal article" date="2010" name="Science">
        <title>Plasticity of animal genome architecture unmasked by rapid evolution of a pelagic tunicate.</title>
        <authorList>
            <person name="Denoeud F."/>
            <person name="Henriet S."/>
            <person name="Mungpakdee S."/>
            <person name="Aury J.M."/>
            <person name="Da Silva C."/>
            <person name="Brinkmann H."/>
            <person name="Mikhaleva J."/>
            <person name="Olsen L.C."/>
            <person name="Jubin C."/>
            <person name="Canestro C."/>
            <person name="Bouquet J.M."/>
            <person name="Danks G."/>
            <person name="Poulain J."/>
            <person name="Campsteijn C."/>
            <person name="Adamski M."/>
            <person name="Cross I."/>
            <person name="Yadetie F."/>
            <person name="Muffato M."/>
            <person name="Louis A."/>
            <person name="Butcher S."/>
            <person name="Tsagkogeorga G."/>
            <person name="Konrad A."/>
            <person name="Singh S."/>
            <person name="Jensen M.F."/>
            <person name="Cong E.H."/>
            <person name="Eikeseth-Otteraa H."/>
            <person name="Noel B."/>
            <person name="Anthouard V."/>
            <person name="Porcel B.M."/>
            <person name="Kachouri-Lafond R."/>
            <person name="Nishino A."/>
            <person name="Ugolini M."/>
            <person name="Chourrout P."/>
            <person name="Nishida H."/>
            <person name="Aasland R."/>
            <person name="Huzurbazar S."/>
            <person name="Westhof E."/>
            <person name="Delsuc F."/>
            <person name="Lehrach H."/>
            <person name="Reinhardt R."/>
            <person name="Weissenbach J."/>
            <person name="Roy S.W."/>
            <person name="Artiguenave F."/>
            <person name="Postlethwait J.H."/>
            <person name="Manak J.R."/>
            <person name="Thompson E.M."/>
            <person name="Jaillon O."/>
            <person name="Du Pasquier L."/>
            <person name="Boudinot P."/>
            <person name="Liberles D.A."/>
            <person name="Volff J.N."/>
            <person name="Philippe H."/>
            <person name="Lenhard B."/>
            <person name="Roest Crollius H."/>
            <person name="Wincker P."/>
            <person name="Chourrout D."/>
        </authorList>
    </citation>
    <scope>NUCLEOTIDE SEQUENCE [LARGE SCALE GENOMIC DNA]</scope>
</reference>
<dbReference type="InterPro" id="IPR019410">
    <property type="entry name" value="Methyltransf_16"/>
</dbReference>
<dbReference type="GO" id="GO:0032259">
    <property type="term" value="P:methylation"/>
    <property type="evidence" value="ECO:0007669"/>
    <property type="project" value="UniProtKB-KW"/>
</dbReference>
<accession>E4YQF4</accession>
<gene>
    <name evidence="3" type="ORF">GSOID_T00031182001</name>
</gene>
<dbReference type="CDD" id="cd02440">
    <property type="entry name" value="AdoMet_MTases"/>
    <property type="match status" value="1"/>
</dbReference>
<dbReference type="InterPro" id="IPR029063">
    <property type="entry name" value="SAM-dependent_MTases_sf"/>
</dbReference>
<dbReference type="GO" id="GO:0008168">
    <property type="term" value="F:methyltransferase activity"/>
    <property type="evidence" value="ECO:0007669"/>
    <property type="project" value="UniProtKB-KW"/>
</dbReference>
<evidence type="ECO:0000313" key="3">
    <source>
        <dbReference type="EMBL" id="CBY37699.1"/>
    </source>
</evidence>
<organism evidence="3">
    <name type="scientific">Oikopleura dioica</name>
    <name type="common">Tunicate</name>
    <dbReference type="NCBI Taxonomy" id="34765"/>
    <lineage>
        <taxon>Eukaryota</taxon>
        <taxon>Metazoa</taxon>
        <taxon>Chordata</taxon>
        <taxon>Tunicata</taxon>
        <taxon>Appendicularia</taxon>
        <taxon>Copelata</taxon>
        <taxon>Oikopleuridae</taxon>
        <taxon>Oikopleura</taxon>
    </lineage>
</organism>
<protein>
    <submittedName>
        <fullName evidence="3">Uncharacterized protein</fullName>
    </submittedName>
</protein>
<dbReference type="GO" id="GO:0032991">
    <property type="term" value="C:protein-containing complex"/>
    <property type="evidence" value="ECO:0007669"/>
    <property type="project" value="TreeGrafter"/>
</dbReference>
<dbReference type="GO" id="GO:0005829">
    <property type="term" value="C:cytosol"/>
    <property type="evidence" value="ECO:0007669"/>
    <property type="project" value="TreeGrafter"/>
</dbReference>
<sequence>MTFFDREVEVNGKTLKISQQYVGDVGGVVWDSALVLNGFLENISGKIKGKNILELGAGTGVTGLIAAYFGARVSITDTAEFLPLIEKNIEQNKELIKLSPVYPFCLDWRYFDENEKLETPAHVTKKLELPFDIIILSDCIYYEPAVNWLFLTLKSLAKENCEIYMSMEYRPEKVPLVKEFFEKMKSSGFKMSIEKETVPEELRCPDIDVFKFVR</sequence>
<dbReference type="Pfam" id="PF10294">
    <property type="entry name" value="Methyltransf_16"/>
    <property type="match status" value="1"/>
</dbReference>
<keyword evidence="1" id="KW-0808">Transferase</keyword>
<evidence type="ECO:0000256" key="2">
    <source>
        <dbReference type="ARBA" id="ARBA00022691"/>
    </source>
</evidence>
<name>E4YQF4_OIKDI</name>
<dbReference type="EMBL" id="FN655039">
    <property type="protein sequence ID" value="CBY37699.1"/>
    <property type="molecule type" value="Genomic_DNA"/>
</dbReference>
<dbReference type="Proteomes" id="UP000011014">
    <property type="component" value="Unassembled WGS sequence"/>
</dbReference>
<dbReference type="SUPFAM" id="SSF53335">
    <property type="entry name" value="S-adenosyl-L-methionine-dependent methyltransferases"/>
    <property type="match status" value="1"/>
</dbReference>
<evidence type="ECO:0000256" key="1">
    <source>
        <dbReference type="ARBA" id="ARBA00022603"/>
    </source>
</evidence>
<dbReference type="PANTHER" id="PTHR14614">
    <property type="entry name" value="HEPATOCELLULAR CARCINOMA-ASSOCIATED ANTIGEN"/>
    <property type="match status" value="1"/>
</dbReference>
<dbReference type="PANTHER" id="PTHR14614:SF44">
    <property type="entry name" value="PROTEIN N-LYSINE METHYLTRANSFERASE METTL21D"/>
    <property type="match status" value="1"/>
</dbReference>
<dbReference type="Gene3D" id="3.40.50.150">
    <property type="entry name" value="Vaccinia Virus protein VP39"/>
    <property type="match status" value="1"/>
</dbReference>
<keyword evidence="1" id="KW-0489">Methyltransferase</keyword>
<proteinExistence type="predicted"/>
<dbReference type="AlphaFoldDB" id="E4YQF4"/>
<keyword evidence="2" id="KW-0949">S-adenosyl-L-methionine</keyword>